<protein>
    <submittedName>
        <fullName evidence="2">Uncharacterized protein</fullName>
    </submittedName>
</protein>
<keyword evidence="3" id="KW-1185">Reference proteome</keyword>
<dbReference type="Proteomes" id="UP000540412">
    <property type="component" value="Unassembled WGS sequence"/>
</dbReference>
<evidence type="ECO:0000313" key="2">
    <source>
        <dbReference type="EMBL" id="MBB5917649.1"/>
    </source>
</evidence>
<feature type="region of interest" description="Disordered" evidence="1">
    <location>
        <begin position="126"/>
        <end position="166"/>
    </location>
</feature>
<comment type="caution">
    <text evidence="2">The sequence shown here is derived from an EMBL/GenBank/DDBJ whole genome shotgun (WGS) entry which is preliminary data.</text>
</comment>
<gene>
    <name evidence="2" type="ORF">BJY24_006561</name>
</gene>
<evidence type="ECO:0000313" key="3">
    <source>
        <dbReference type="Proteomes" id="UP000540412"/>
    </source>
</evidence>
<organism evidence="2 3">
    <name type="scientific">Nocardia transvalensis</name>
    <dbReference type="NCBI Taxonomy" id="37333"/>
    <lineage>
        <taxon>Bacteria</taxon>
        <taxon>Bacillati</taxon>
        <taxon>Actinomycetota</taxon>
        <taxon>Actinomycetes</taxon>
        <taxon>Mycobacteriales</taxon>
        <taxon>Nocardiaceae</taxon>
        <taxon>Nocardia</taxon>
    </lineage>
</organism>
<sequence>MQPNGNISSATEDLLWDYDGENVVVTLTRDSLRPNESVTLRREIERDAHPVIDYDCSPPPTEVPAVANRLEALHRLTAIQAEAQADDDAALATRIDADIAYCAALLGEREPLARYIRRTQGCDPKGWSENYLRQRRRHPGSRSRLGTGRPSSNGIDRTVRPQHRNR</sequence>
<reference evidence="2 3" key="1">
    <citation type="submission" date="2020-08" db="EMBL/GenBank/DDBJ databases">
        <title>Sequencing the genomes of 1000 actinobacteria strains.</title>
        <authorList>
            <person name="Klenk H.-P."/>
        </authorList>
    </citation>
    <scope>NUCLEOTIDE SEQUENCE [LARGE SCALE GENOMIC DNA]</scope>
    <source>
        <strain evidence="2 3">DSM 43582</strain>
    </source>
</reference>
<proteinExistence type="predicted"/>
<dbReference type="RefSeq" id="WP_169336483.1">
    <property type="nucleotide sequence ID" value="NZ_JACHIT010000002.1"/>
</dbReference>
<name>A0A7W9PK58_9NOCA</name>
<accession>A0A7W9PK58</accession>
<evidence type="ECO:0000256" key="1">
    <source>
        <dbReference type="SAM" id="MobiDB-lite"/>
    </source>
</evidence>
<dbReference type="EMBL" id="JACHIT010000002">
    <property type="protein sequence ID" value="MBB5917649.1"/>
    <property type="molecule type" value="Genomic_DNA"/>
</dbReference>
<dbReference type="AlphaFoldDB" id="A0A7W9PK58"/>